<keyword evidence="3" id="KW-0805">Transcription regulation</keyword>
<evidence type="ECO:0000313" key="8">
    <source>
        <dbReference type="Proteomes" id="UP000824101"/>
    </source>
</evidence>
<dbReference type="InterPro" id="IPR002197">
    <property type="entry name" value="HTH_Fis"/>
</dbReference>
<dbReference type="AlphaFoldDB" id="A0A9D2GHZ8"/>
<dbReference type="Gene3D" id="1.10.8.60">
    <property type="match status" value="1"/>
</dbReference>
<dbReference type="InterPro" id="IPR003593">
    <property type="entry name" value="AAA+_ATPase"/>
</dbReference>
<gene>
    <name evidence="7" type="ORF">IAA17_04700</name>
</gene>
<dbReference type="Proteomes" id="UP000824101">
    <property type="component" value="Unassembled WGS sequence"/>
</dbReference>
<dbReference type="CDD" id="cd00009">
    <property type="entry name" value="AAA"/>
    <property type="match status" value="1"/>
</dbReference>
<dbReference type="PROSITE" id="PS50045">
    <property type="entry name" value="SIGMA54_INTERACT_4"/>
    <property type="match status" value="1"/>
</dbReference>
<comment type="caution">
    <text evidence="7">The sequence shown here is derived from an EMBL/GenBank/DDBJ whole genome shotgun (WGS) entry which is preliminary data.</text>
</comment>
<reference evidence="7" key="2">
    <citation type="submission" date="2021-04" db="EMBL/GenBank/DDBJ databases">
        <authorList>
            <person name="Gilroy R."/>
        </authorList>
    </citation>
    <scope>NUCLEOTIDE SEQUENCE</scope>
    <source>
        <strain evidence="7">ChiBcec1-1093</strain>
    </source>
</reference>
<keyword evidence="1" id="KW-0547">Nucleotide-binding</keyword>
<keyword evidence="2" id="KW-0067">ATP-binding</keyword>
<evidence type="ECO:0000256" key="4">
    <source>
        <dbReference type="ARBA" id="ARBA00023163"/>
    </source>
</evidence>
<dbReference type="SMART" id="SM00382">
    <property type="entry name" value="AAA"/>
    <property type="match status" value="1"/>
</dbReference>
<feature type="region of interest" description="Disordered" evidence="5">
    <location>
        <begin position="522"/>
        <end position="565"/>
    </location>
</feature>
<sequence>MRDGILMEIQETVERYADIISKVASVDVEVVDRRLFRVAGTGVFREHVNEDMSEAGYAYSRVLRTGELQIVYEPGKDPVCSRCPQRDSCVEEIEIAMPVRLGDEIIGVIGLVGSSRSQKRMILKKEKLYLDLLEQISGFIAGKAAEVEETKSRLALMGALDRAIDHIDQGVLLLGENGVVAMANDYAKRRLKSETPEGKRVGIRPTGDTMNHRKEYRLTLGQRELQVLGELYPLPEPTDQYDSVFLFEDTRDVQKKYYEMTATVRALRVDNIIGSSPAMRRLKEDIARIAGSSSTVLITGESGTGKEMVATAIWDLSGRKKNRFVALNCAAIPEALLEAELFGYVKGAFTGADPNGRMGKFELADKGTIFLDEIGDMPLYLQAKLLRVLQERTITRIGSNQVIPVDVRVIAATNKDLKEMIREKKFREDLYYRLNVIPLKIPPLRERTGDIEELTDYFAGRYAGLLGKQVHRITESARQRLAACPWRGNVRELENAVEFMVNMMGEDGVLDENTLPGDLWEETEEEQAVRPKSQRETEGTGFPGWSFQEGESAEGGFPKTGSREKAEDIFSLKDLERREIEKAIRICGATTEGKKAAASRLGIGVATLYRKLEQYSQNEKK</sequence>
<dbReference type="GO" id="GO:0005524">
    <property type="term" value="F:ATP binding"/>
    <property type="evidence" value="ECO:0007669"/>
    <property type="project" value="UniProtKB-KW"/>
</dbReference>
<evidence type="ECO:0000256" key="1">
    <source>
        <dbReference type="ARBA" id="ARBA00022741"/>
    </source>
</evidence>
<name>A0A9D2GHZ8_9FIRM</name>
<evidence type="ECO:0000259" key="6">
    <source>
        <dbReference type="PROSITE" id="PS50045"/>
    </source>
</evidence>
<keyword evidence="4" id="KW-0804">Transcription</keyword>
<accession>A0A9D2GHZ8</accession>
<dbReference type="InterPro" id="IPR009057">
    <property type="entry name" value="Homeodomain-like_sf"/>
</dbReference>
<dbReference type="InterPro" id="IPR058031">
    <property type="entry name" value="AAA_lid_NorR"/>
</dbReference>
<feature type="domain" description="Sigma-54 factor interaction" evidence="6">
    <location>
        <begin position="272"/>
        <end position="502"/>
    </location>
</feature>
<protein>
    <submittedName>
        <fullName evidence="7">Sigma 54-interacting transcriptional regulator</fullName>
    </submittedName>
</protein>
<dbReference type="InterPro" id="IPR027417">
    <property type="entry name" value="P-loop_NTPase"/>
</dbReference>
<dbReference type="FunFam" id="3.40.50.300:FF:000006">
    <property type="entry name" value="DNA-binding transcriptional regulator NtrC"/>
    <property type="match status" value="1"/>
</dbReference>
<dbReference type="Gene3D" id="3.40.50.300">
    <property type="entry name" value="P-loop containing nucleotide triphosphate hydrolases"/>
    <property type="match status" value="1"/>
</dbReference>
<organism evidence="7 8">
    <name type="scientific">Candidatus Lachnoclostridium stercorigallinarum</name>
    <dbReference type="NCBI Taxonomy" id="2838634"/>
    <lineage>
        <taxon>Bacteria</taxon>
        <taxon>Bacillati</taxon>
        <taxon>Bacillota</taxon>
        <taxon>Clostridia</taxon>
        <taxon>Lachnospirales</taxon>
        <taxon>Lachnospiraceae</taxon>
    </lineage>
</organism>
<dbReference type="InterPro" id="IPR025662">
    <property type="entry name" value="Sigma_54_int_dom_ATP-bd_1"/>
</dbReference>
<dbReference type="Gene3D" id="1.10.10.60">
    <property type="entry name" value="Homeodomain-like"/>
    <property type="match status" value="1"/>
</dbReference>
<dbReference type="PANTHER" id="PTHR32071">
    <property type="entry name" value="TRANSCRIPTIONAL REGULATORY PROTEIN"/>
    <property type="match status" value="1"/>
</dbReference>
<dbReference type="GO" id="GO:0043565">
    <property type="term" value="F:sequence-specific DNA binding"/>
    <property type="evidence" value="ECO:0007669"/>
    <property type="project" value="InterPro"/>
</dbReference>
<dbReference type="Pfam" id="PF02954">
    <property type="entry name" value="HTH_8"/>
    <property type="match status" value="1"/>
</dbReference>
<dbReference type="PANTHER" id="PTHR32071:SF57">
    <property type="entry name" value="C4-DICARBOXYLATE TRANSPORT TRANSCRIPTIONAL REGULATORY PROTEIN DCTD"/>
    <property type="match status" value="1"/>
</dbReference>
<dbReference type="SUPFAM" id="SSF46689">
    <property type="entry name" value="Homeodomain-like"/>
    <property type="match status" value="1"/>
</dbReference>
<dbReference type="PROSITE" id="PS00676">
    <property type="entry name" value="SIGMA54_INTERACT_2"/>
    <property type="match status" value="1"/>
</dbReference>
<evidence type="ECO:0000313" key="7">
    <source>
        <dbReference type="EMBL" id="HIZ79066.1"/>
    </source>
</evidence>
<dbReference type="SUPFAM" id="SSF52540">
    <property type="entry name" value="P-loop containing nucleoside triphosphate hydrolases"/>
    <property type="match status" value="1"/>
</dbReference>
<dbReference type="Pfam" id="PF25601">
    <property type="entry name" value="AAA_lid_14"/>
    <property type="match status" value="1"/>
</dbReference>
<feature type="compositionally biased region" description="Basic and acidic residues" evidence="5">
    <location>
        <begin position="527"/>
        <end position="538"/>
    </location>
</feature>
<evidence type="ECO:0000256" key="2">
    <source>
        <dbReference type="ARBA" id="ARBA00022840"/>
    </source>
</evidence>
<dbReference type="InterPro" id="IPR002078">
    <property type="entry name" value="Sigma_54_int"/>
</dbReference>
<evidence type="ECO:0000256" key="3">
    <source>
        <dbReference type="ARBA" id="ARBA00023015"/>
    </source>
</evidence>
<dbReference type="GO" id="GO:0006355">
    <property type="term" value="P:regulation of DNA-templated transcription"/>
    <property type="evidence" value="ECO:0007669"/>
    <property type="project" value="InterPro"/>
</dbReference>
<evidence type="ECO:0000256" key="5">
    <source>
        <dbReference type="SAM" id="MobiDB-lite"/>
    </source>
</evidence>
<dbReference type="InterPro" id="IPR025943">
    <property type="entry name" value="Sigma_54_int_dom_ATP-bd_2"/>
</dbReference>
<dbReference type="Pfam" id="PF00158">
    <property type="entry name" value="Sigma54_activat"/>
    <property type="match status" value="1"/>
</dbReference>
<reference evidence="7" key="1">
    <citation type="journal article" date="2021" name="PeerJ">
        <title>Extensive microbial diversity within the chicken gut microbiome revealed by metagenomics and culture.</title>
        <authorList>
            <person name="Gilroy R."/>
            <person name="Ravi A."/>
            <person name="Getino M."/>
            <person name="Pursley I."/>
            <person name="Horton D.L."/>
            <person name="Alikhan N.F."/>
            <person name="Baker D."/>
            <person name="Gharbi K."/>
            <person name="Hall N."/>
            <person name="Watson M."/>
            <person name="Adriaenssens E.M."/>
            <person name="Foster-Nyarko E."/>
            <person name="Jarju S."/>
            <person name="Secka A."/>
            <person name="Antonio M."/>
            <person name="Oren A."/>
            <person name="Chaudhuri R.R."/>
            <person name="La Ragione R."/>
            <person name="Hildebrand F."/>
            <person name="Pallen M.J."/>
        </authorList>
    </citation>
    <scope>NUCLEOTIDE SEQUENCE</scope>
    <source>
        <strain evidence="7">ChiBcec1-1093</strain>
    </source>
</reference>
<dbReference type="PROSITE" id="PS00675">
    <property type="entry name" value="SIGMA54_INTERACT_1"/>
    <property type="match status" value="1"/>
</dbReference>
<proteinExistence type="predicted"/>
<dbReference type="EMBL" id="DXBC01000071">
    <property type="protein sequence ID" value="HIZ79066.1"/>
    <property type="molecule type" value="Genomic_DNA"/>
</dbReference>